<sequence>MHTERDLSGVKIDHSMQDLQEGHEYIMTFKDVSVIVDNEEYEGDILENVDLQSSFRQRLKMKKQSENKGGANNDLNGKRILPQYDEDDEDEVEKIRNRIVLSADGEQGLNKDQRLEELREKLNQKSKQKISLDIKKVKIIYQFVYQSIGSDYLQAQDFVDPDETDDSTVIRMNGSNTGTGFKKMKKTKILKKRQADEDIISLLEKTTEENGKGASGLGTREQKQKELENERQIQVEEEDQRKRNFKNATMKNKRVKYDNKQDEEVEDEYQMIENQLEKQRQRTLRDQKLKGDDFIKSVLEQKPEANNNMAQSQNEEIQILPSASVNKNDKVEIIQSITKDIPLNNIQQSNGSYANGINTTLNVGFQSLSQAKGGFTSVVNVTLPSQRIKEIAKLNDKWQNPNLSTANQGVSEETKSGQTEDRKEEIKDEILEQLEETLVGKGIANALKIFKERGMLGKNKFYGRNKDQTSEDLLKGFGDNNNQENDRVKLVHIDKQGHILTQKEAFRQMCWKFHGKMPSHRKQEKRRAQEEMENKINSISLGLNPQAKVLTPARKLGSLSGSTGTKKAKKI</sequence>
<dbReference type="Pfam" id="PF03343">
    <property type="entry name" value="SART-1"/>
    <property type="match status" value="2"/>
</dbReference>
<dbReference type="GO" id="GO:0000481">
    <property type="term" value="P:maturation of 5S rRNA"/>
    <property type="evidence" value="ECO:0007669"/>
    <property type="project" value="TreeGrafter"/>
</dbReference>
<organism evidence="5 6">
    <name type="scientific">Stylonychia lemnae</name>
    <name type="common">Ciliate</name>
    <dbReference type="NCBI Taxonomy" id="5949"/>
    <lineage>
        <taxon>Eukaryota</taxon>
        <taxon>Sar</taxon>
        <taxon>Alveolata</taxon>
        <taxon>Ciliophora</taxon>
        <taxon>Intramacronucleata</taxon>
        <taxon>Spirotrichea</taxon>
        <taxon>Stichotrichia</taxon>
        <taxon>Sporadotrichida</taxon>
        <taxon>Oxytrichidae</taxon>
        <taxon>Stylonychinae</taxon>
        <taxon>Stylonychia</taxon>
    </lineage>
</organism>
<feature type="compositionally biased region" description="Basic and acidic residues" evidence="4">
    <location>
        <begin position="412"/>
        <end position="423"/>
    </location>
</feature>
<evidence type="ECO:0000313" key="6">
    <source>
        <dbReference type="Proteomes" id="UP000039865"/>
    </source>
</evidence>
<evidence type="ECO:0000256" key="4">
    <source>
        <dbReference type="SAM" id="MobiDB-lite"/>
    </source>
</evidence>
<dbReference type="PANTHER" id="PTHR14152">
    <property type="entry name" value="SQUAMOUS CELL CARCINOMA ANTIGEN RECOGNISED BY CYTOTOXIC T LYMPHOCYTES"/>
    <property type="match status" value="1"/>
</dbReference>
<feature type="region of interest" description="Disordered" evidence="4">
    <location>
        <begin position="399"/>
        <end position="423"/>
    </location>
</feature>
<name>A0A078AXX0_STYLE</name>
<evidence type="ECO:0000313" key="5">
    <source>
        <dbReference type="EMBL" id="CDW86916.1"/>
    </source>
</evidence>
<reference evidence="5 6" key="1">
    <citation type="submission" date="2014-06" db="EMBL/GenBank/DDBJ databases">
        <authorList>
            <person name="Swart Estienne"/>
        </authorList>
    </citation>
    <scope>NUCLEOTIDE SEQUENCE [LARGE SCALE GENOMIC DNA]</scope>
    <source>
        <strain evidence="5 6">130c</strain>
    </source>
</reference>
<gene>
    <name evidence="5" type="primary">Contig5390.g5763</name>
    <name evidence="5" type="ORF">STYLEM_16016</name>
</gene>
<dbReference type="EMBL" id="CCKQ01015110">
    <property type="protein sequence ID" value="CDW86916.1"/>
    <property type="molecule type" value="Genomic_DNA"/>
</dbReference>
<feature type="compositionally biased region" description="Polar residues" evidence="4">
    <location>
        <begin position="399"/>
        <end position="411"/>
    </location>
</feature>
<evidence type="ECO:0000256" key="1">
    <source>
        <dbReference type="ARBA" id="ARBA00004123"/>
    </source>
</evidence>
<evidence type="ECO:0000256" key="3">
    <source>
        <dbReference type="ARBA" id="ARBA00023242"/>
    </source>
</evidence>
<proteinExistence type="inferred from homology"/>
<keyword evidence="3" id="KW-0539">Nucleus</keyword>
<feature type="region of interest" description="Disordered" evidence="4">
    <location>
        <begin position="206"/>
        <end position="255"/>
    </location>
</feature>
<dbReference type="GO" id="GO:0045292">
    <property type="term" value="P:mRNA cis splicing, via spliceosome"/>
    <property type="evidence" value="ECO:0007669"/>
    <property type="project" value="TreeGrafter"/>
</dbReference>
<dbReference type="AlphaFoldDB" id="A0A078AXX0"/>
<accession>A0A078AXX0</accession>
<comment type="subcellular location">
    <subcellularLocation>
        <location evidence="1">Nucleus</location>
    </subcellularLocation>
</comment>
<dbReference type="InterPro" id="IPR005011">
    <property type="entry name" value="SNU66/SART1"/>
</dbReference>
<feature type="region of interest" description="Disordered" evidence="4">
    <location>
        <begin position="61"/>
        <end position="80"/>
    </location>
</feature>
<dbReference type="OrthoDB" id="303765at2759"/>
<protein>
    <submittedName>
        <fullName evidence="5">U4 tri-snrnp-associated protein</fullName>
    </submittedName>
</protein>
<dbReference type="InParanoid" id="A0A078AXX0"/>
<dbReference type="GO" id="GO:0046540">
    <property type="term" value="C:U4/U6 x U5 tri-snRNP complex"/>
    <property type="evidence" value="ECO:0007669"/>
    <property type="project" value="TreeGrafter"/>
</dbReference>
<comment type="similarity">
    <text evidence="2">Belongs to the SNU66/SART1 family.</text>
</comment>
<feature type="compositionally biased region" description="Basic and acidic residues" evidence="4">
    <location>
        <begin position="220"/>
        <end position="242"/>
    </location>
</feature>
<keyword evidence="6" id="KW-1185">Reference proteome</keyword>
<dbReference type="Proteomes" id="UP000039865">
    <property type="component" value="Unassembled WGS sequence"/>
</dbReference>
<evidence type="ECO:0000256" key="2">
    <source>
        <dbReference type="ARBA" id="ARBA00006076"/>
    </source>
</evidence>
<dbReference type="PANTHER" id="PTHR14152:SF5">
    <property type="entry name" value="U4_U6.U5 TRI-SNRNP-ASSOCIATED PROTEIN 1"/>
    <property type="match status" value="1"/>
</dbReference>